<evidence type="ECO:0000256" key="5">
    <source>
        <dbReference type="ARBA" id="ARBA00048763"/>
    </source>
</evidence>
<comment type="catalytic activity">
    <reaction evidence="3">
        <text>a 5'-end (N(2),N(7)-dimethyl 5'-triphosphoguanosine)-ribonucleoside in snoRNA + S-adenosyl-L-methionine = a 5'-end (N(2),N(2),N(7)-trimethyl 5'-triphosphoguanosine)-ribonucleoside in snoRNA + S-adenosyl-L-homocysteine + H(+)</text>
        <dbReference type="Rhea" id="RHEA:78507"/>
        <dbReference type="Rhea" id="RHEA-COMP:19088"/>
        <dbReference type="Rhea" id="RHEA-COMP:19090"/>
        <dbReference type="ChEBI" id="CHEBI:15378"/>
        <dbReference type="ChEBI" id="CHEBI:57856"/>
        <dbReference type="ChEBI" id="CHEBI:59789"/>
        <dbReference type="ChEBI" id="CHEBI:167623"/>
        <dbReference type="ChEBI" id="CHEBI:172880"/>
    </reaction>
    <physiologicalReaction direction="left-to-right" evidence="3">
        <dbReference type="Rhea" id="RHEA:78508"/>
    </physiologicalReaction>
</comment>
<evidence type="ECO:0000256" key="4">
    <source>
        <dbReference type="ARBA" id="ARBA00048740"/>
    </source>
</evidence>
<evidence type="ECO:0000256" key="3">
    <source>
        <dbReference type="ARBA" id="ARBA00047418"/>
    </source>
</evidence>
<accession>A0A8J2X092</accession>
<keyword evidence="11" id="KW-1185">Reference proteome</keyword>
<comment type="caution">
    <text evidence="10">The sequence shown here is derived from an EMBL/GenBank/DDBJ whole genome shotgun (WGS) entry which is preliminary data.</text>
</comment>
<dbReference type="EMBL" id="CAKKNE010000005">
    <property type="protein sequence ID" value="CAH0375562.1"/>
    <property type="molecule type" value="Genomic_DNA"/>
</dbReference>
<dbReference type="GO" id="GO:0005634">
    <property type="term" value="C:nucleus"/>
    <property type="evidence" value="ECO:0007669"/>
    <property type="project" value="TreeGrafter"/>
</dbReference>
<evidence type="ECO:0000313" key="11">
    <source>
        <dbReference type="Proteomes" id="UP000789595"/>
    </source>
</evidence>
<reference evidence="10" key="1">
    <citation type="submission" date="2021-11" db="EMBL/GenBank/DDBJ databases">
        <authorList>
            <consortium name="Genoscope - CEA"/>
            <person name="William W."/>
        </authorList>
    </citation>
    <scope>NUCLEOTIDE SEQUENCE</scope>
</reference>
<name>A0A8J2X092_9STRA</name>
<dbReference type="Pfam" id="PF09445">
    <property type="entry name" value="Methyltransf_15"/>
    <property type="match status" value="1"/>
</dbReference>
<dbReference type="InterPro" id="IPR019012">
    <property type="entry name" value="RNA_cap_Gua-N2-MeTrfase"/>
</dbReference>
<dbReference type="InterPro" id="IPR029063">
    <property type="entry name" value="SAM-dependent_MTases_sf"/>
</dbReference>
<dbReference type="Proteomes" id="UP000789595">
    <property type="component" value="Unassembled WGS sequence"/>
</dbReference>
<evidence type="ECO:0000313" key="10">
    <source>
        <dbReference type="EMBL" id="CAH0375562.1"/>
    </source>
</evidence>
<evidence type="ECO:0000313" key="9">
    <source>
        <dbReference type="EMBL" id="CAH0363754.1"/>
    </source>
</evidence>
<gene>
    <name evidence="9" type="ORF">PECAL_1P00860</name>
    <name evidence="10" type="ORF">PECAL_5P00920</name>
</gene>
<dbReference type="EMBL" id="CAKKNE010000001">
    <property type="protein sequence ID" value="CAH0363754.1"/>
    <property type="molecule type" value="Genomic_DNA"/>
</dbReference>
<dbReference type="OrthoDB" id="194443at2759"/>
<dbReference type="PANTHER" id="PTHR14741:SF32">
    <property type="entry name" value="TRIMETHYLGUANOSINE SYNTHASE"/>
    <property type="match status" value="1"/>
</dbReference>
<sequence>MPTAAAEGKRPKGKHGVHVAASPTPDRFLFSDLPTREVKALIRAALPAGAPVKLVLAVTAKGRWRGWAKITAGDEARAAAAVAALDGAVVKGVSLRASRGLGRRDNIFPFLDRGLRESFELDSTAAYSAMDEHTTALLASFLAVVYAGEDLATLAITDACACTGACAVVLARHFRAVDAVELDAGRCAALRKNVVLCGADVTVHHGDYNALYDTLRQDIVFLDVPWGGPDYVEAEGSACDALGDVPLVDVVLRLRRRASAVALRLPTKGRFDVDAFAAALVADSAWADAEERCLPFRITTHLAHLIVVCMPGPRFGLRTLDATMAAARAWDERWRQDLRPAFYDYEAKRWIRASRWIPARARRSRPAEDDAPTASDV</sequence>
<feature type="region of interest" description="Disordered" evidence="8">
    <location>
        <begin position="1"/>
        <end position="20"/>
    </location>
</feature>
<organism evidence="10 11">
    <name type="scientific">Pelagomonas calceolata</name>
    <dbReference type="NCBI Taxonomy" id="35677"/>
    <lineage>
        <taxon>Eukaryota</taxon>
        <taxon>Sar</taxon>
        <taxon>Stramenopiles</taxon>
        <taxon>Ochrophyta</taxon>
        <taxon>Pelagophyceae</taxon>
        <taxon>Pelagomonadales</taxon>
        <taxon>Pelagomonadaceae</taxon>
        <taxon>Pelagomonas</taxon>
    </lineage>
</organism>
<evidence type="ECO:0000256" key="7">
    <source>
        <dbReference type="ARBA" id="ARBA00049790"/>
    </source>
</evidence>
<dbReference type="AlphaFoldDB" id="A0A8J2X092"/>
<dbReference type="GO" id="GO:0071164">
    <property type="term" value="F:RNA cap trimethylguanosine synthase activity"/>
    <property type="evidence" value="ECO:0007669"/>
    <property type="project" value="TreeGrafter"/>
</dbReference>
<comment type="catalytic activity">
    <reaction evidence="6">
        <text>a 5'-end (N(7)-methyl 5'-triphosphoguanosine)-ribonucleoside in snRNA + S-adenosyl-L-methionine = a 5'-end (N(2),N(7)-dimethyl 5'-triphosphoguanosine)-ribonucleoside in snRNA + S-adenosyl-L-homocysteine + H(+)</text>
        <dbReference type="Rhea" id="RHEA:78471"/>
        <dbReference type="Rhea" id="RHEA-COMP:19085"/>
        <dbReference type="Rhea" id="RHEA-COMP:19087"/>
        <dbReference type="ChEBI" id="CHEBI:15378"/>
        <dbReference type="ChEBI" id="CHEBI:57856"/>
        <dbReference type="ChEBI" id="CHEBI:59789"/>
        <dbReference type="ChEBI" id="CHEBI:156461"/>
        <dbReference type="ChEBI" id="CHEBI:172880"/>
    </reaction>
    <physiologicalReaction direction="left-to-right" evidence="6">
        <dbReference type="Rhea" id="RHEA:78472"/>
    </physiologicalReaction>
</comment>
<dbReference type="SUPFAM" id="SSF53335">
    <property type="entry name" value="S-adenosyl-L-methionine-dependent methyltransferases"/>
    <property type="match status" value="1"/>
</dbReference>
<comment type="similarity">
    <text evidence="2">Belongs to the methyltransferase superfamily. Trimethylguanosine synthase family.</text>
</comment>
<comment type="catalytic activity">
    <reaction evidence="4">
        <text>a 5'-end (N(7)-methyl 5'-triphosphoguanosine)-ribonucleoside in snoRNA + S-adenosyl-L-methionine = a 5'-end (N(2),N(7)-dimethyl 5'-triphosphoguanosine)-ribonucleoside in snoRNA + S-adenosyl-L-homocysteine + H(+)</text>
        <dbReference type="Rhea" id="RHEA:78475"/>
        <dbReference type="Rhea" id="RHEA-COMP:19086"/>
        <dbReference type="Rhea" id="RHEA-COMP:19088"/>
        <dbReference type="ChEBI" id="CHEBI:15378"/>
        <dbReference type="ChEBI" id="CHEBI:57856"/>
        <dbReference type="ChEBI" id="CHEBI:59789"/>
        <dbReference type="ChEBI" id="CHEBI:156461"/>
        <dbReference type="ChEBI" id="CHEBI:172880"/>
    </reaction>
    <physiologicalReaction direction="left-to-right" evidence="4">
        <dbReference type="Rhea" id="RHEA:78476"/>
    </physiologicalReaction>
</comment>
<evidence type="ECO:0000256" key="8">
    <source>
        <dbReference type="SAM" id="MobiDB-lite"/>
    </source>
</evidence>
<comment type="catalytic activity">
    <reaction evidence="5">
        <text>a 5'-end (N(2),N(7)-dimethyl 5'-triphosphoguanosine)-ribonucleoside in snRNA + S-adenosyl-L-methionine = a 5'-end (N(2),N(2),N(7)-trimethyl 5'-triphosphoguanosine)-ribonucleoside in snRNA + S-adenosyl-L-homocysteine + H(+)</text>
        <dbReference type="Rhea" id="RHEA:78479"/>
        <dbReference type="Rhea" id="RHEA-COMP:19087"/>
        <dbReference type="Rhea" id="RHEA-COMP:19089"/>
        <dbReference type="ChEBI" id="CHEBI:15378"/>
        <dbReference type="ChEBI" id="CHEBI:57856"/>
        <dbReference type="ChEBI" id="CHEBI:59789"/>
        <dbReference type="ChEBI" id="CHEBI:167623"/>
        <dbReference type="ChEBI" id="CHEBI:172880"/>
    </reaction>
    <physiologicalReaction direction="left-to-right" evidence="5">
        <dbReference type="Rhea" id="RHEA:78480"/>
    </physiologicalReaction>
</comment>
<proteinExistence type="inferred from homology"/>
<evidence type="ECO:0000256" key="2">
    <source>
        <dbReference type="ARBA" id="ARBA00025783"/>
    </source>
</evidence>
<dbReference type="PANTHER" id="PTHR14741">
    <property type="entry name" value="S-ADENOSYLMETHIONINE-DEPENDENT METHYLTRANSFERASE RELATED"/>
    <property type="match status" value="1"/>
</dbReference>
<evidence type="ECO:0000256" key="6">
    <source>
        <dbReference type="ARBA" id="ARBA00049075"/>
    </source>
</evidence>
<dbReference type="Gene3D" id="3.40.50.150">
    <property type="entry name" value="Vaccinia Virus protein VP39"/>
    <property type="match status" value="1"/>
</dbReference>
<protein>
    <recommendedName>
        <fullName evidence="1">Trimethylguanosine synthase</fullName>
    </recommendedName>
    <alternativeName>
        <fullName evidence="7">Cap-specific guanine-N(2) methyltransferase</fullName>
    </alternativeName>
</protein>
<evidence type="ECO:0000256" key="1">
    <source>
        <dbReference type="ARBA" id="ARBA00018517"/>
    </source>
</evidence>